<feature type="region of interest" description="Disordered" evidence="1">
    <location>
        <begin position="69"/>
        <end position="100"/>
    </location>
</feature>
<reference evidence="2" key="1">
    <citation type="submission" date="2024-06" db="EMBL/GenBank/DDBJ databases">
        <title>Mesorhizobium karijinii sp. nov., a symbiont of the iconic Swainsona formosa from arid Australia.</title>
        <authorList>
            <person name="Hill Y.J."/>
            <person name="Watkin E.L.J."/>
            <person name="O'Hara G.W."/>
            <person name="Terpolilli J."/>
            <person name="Tye M.L."/>
            <person name="Kohlmeier M.G."/>
        </authorList>
    </citation>
    <scope>NUCLEOTIDE SEQUENCE</scope>
    <source>
        <strain evidence="2">WSM2240</strain>
        <plasmid evidence="2">pMk2240A</plasmid>
    </source>
</reference>
<dbReference type="RefSeq" id="WP_353646494.1">
    <property type="nucleotide sequence ID" value="NZ_CP159256.1"/>
</dbReference>
<dbReference type="AlphaFoldDB" id="A0AAU8CZ87"/>
<keyword evidence="2" id="KW-0614">Plasmid</keyword>
<feature type="region of interest" description="Disordered" evidence="1">
    <location>
        <begin position="1"/>
        <end position="26"/>
    </location>
</feature>
<feature type="compositionally biased region" description="Polar residues" evidence="1">
    <location>
        <begin position="1"/>
        <end position="17"/>
    </location>
</feature>
<gene>
    <name evidence="2" type="ORF">ABVK50_32950</name>
</gene>
<evidence type="ECO:0000313" key="2">
    <source>
        <dbReference type="EMBL" id="XCG52287.1"/>
    </source>
</evidence>
<sequence length="147" mass="14928">MKSRLEGSQTSNVSPTRKTPPGRTVAGAICDQTHGILTAAKTFIEGNVKGYRYAPAHPAFGIALNACMTAPRGESPPAPPAASTSNGNSGGMSGDKGAVAIKATRREADALGSAGGVHHRLICGARQALPIDFQGFSATLGDEAVNN</sequence>
<proteinExistence type="predicted"/>
<name>A0AAU8CZ87_9HYPH</name>
<geneLocation type="plasmid" evidence="2">
    <name>pMk2240A</name>
</geneLocation>
<accession>A0AAU8CZ87</accession>
<protein>
    <submittedName>
        <fullName evidence="2">Uncharacterized protein</fullName>
    </submittedName>
</protein>
<organism evidence="2">
    <name type="scientific">Mesorhizobium sp. WSM2240</name>
    <dbReference type="NCBI Taxonomy" id="3228851"/>
    <lineage>
        <taxon>Bacteria</taxon>
        <taxon>Pseudomonadati</taxon>
        <taxon>Pseudomonadota</taxon>
        <taxon>Alphaproteobacteria</taxon>
        <taxon>Hyphomicrobiales</taxon>
        <taxon>Phyllobacteriaceae</taxon>
        <taxon>Mesorhizobium</taxon>
    </lineage>
</organism>
<dbReference type="EMBL" id="CP159256">
    <property type="protein sequence ID" value="XCG52287.1"/>
    <property type="molecule type" value="Genomic_DNA"/>
</dbReference>
<evidence type="ECO:0000256" key="1">
    <source>
        <dbReference type="SAM" id="MobiDB-lite"/>
    </source>
</evidence>